<evidence type="ECO:0000313" key="2">
    <source>
        <dbReference type="EMBL" id="VFQ44221.1"/>
    </source>
</evidence>
<dbReference type="EMBL" id="CAADHO010000003">
    <property type="protein sequence ID" value="VFQ44221.1"/>
    <property type="molecule type" value="Genomic_DNA"/>
</dbReference>
<evidence type="ECO:0000256" key="1">
    <source>
        <dbReference type="SAM" id="MobiDB-lite"/>
    </source>
</evidence>
<dbReference type="AlphaFoldDB" id="A0A4U8YKP6"/>
<organism evidence="2 3">
    <name type="scientific">Desulfoluna butyratoxydans</name>
    <dbReference type="NCBI Taxonomy" id="231438"/>
    <lineage>
        <taxon>Bacteria</taxon>
        <taxon>Pseudomonadati</taxon>
        <taxon>Thermodesulfobacteriota</taxon>
        <taxon>Desulfobacteria</taxon>
        <taxon>Desulfobacterales</taxon>
        <taxon>Desulfolunaceae</taxon>
        <taxon>Desulfoluna</taxon>
    </lineage>
</organism>
<feature type="region of interest" description="Disordered" evidence="1">
    <location>
        <begin position="1"/>
        <end position="27"/>
    </location>
</feature>
<name>A0A4U8YKP6_9BACT</name>
<evidence type="ECO:0000313" key="3">
    <source>
        <dbReference type="Proteomes" id="UP000507962"/>
    </source>
</evidence>
<proteinExistence type="predicted"/>
<protein>
    <submittedName>
        <fullName evidence="2">Uncharacterized protein</fullName>
    </submittedName>
</protein>
<gene>
    <name evidence="2" type="ORF">MSL71_18660</name>
</gene>
<accession>A0A4U8YKP6</accession>
<keyword evidence="3" id="KW-1185">Reference proteome</keyword>
<reference evidence="2 3" key="1">
    <citation type="submission" date="2019-03" db="EMBL/GenBank/DDBJ databases">
        <authorList>
            <person name="Nijsse B."/>
        </authorList>
    </citation>
    <scope>NUCLEOTIDE SEQUENCE [LARGE SCALE GENOMIC DNA]</scope>
    <source>
        <strain evidence="2">Desulfoluna butyratoxydans MSL71</strain>
    </source>
</reference>
<sequence length="60" mass="6655">MEAEPPKNIPRRSLGTSKKAGLLSKADKKPCLRRPCRGQTFNPLSPKGYGATKKFDKQIL</sequence>
<dbReference type="Proteomes" id="UP000507962">
    <property type="component" value="Unassembled WGS sequence"/>
</dbReference>